<reference evidence="15 16" key="1">
    <citation type="submission" date="2016-12" db="EMBL/GenBank/DDBJ databases">
        <title>Diversity of luminous bacteria.</title>
        <authorList>
            <person name="Yoshizawa S."/>
            <person name="Kogure K."/>
        </authorList>
    </citation>
    <scope>NUCLEOTIDE SEQUENCE [LARGE SCALE GENOMIC DNA]</scope>
    <source>
        <strain evidence="15 16">SA4-48</strain>
    </source>
</reference>
<dbReference type="GO" id="GO:0000155">
    <property type="term" value="F:phosphorelay sensor kinase activity"/>
    <property type="evidence" value="ECO:0007669"/>
    <property type="project" value="InterPro"/>
</dbReference>
<feature type="domain" description="Histidine kinase" evidence="14">
    <location>
        <begin position="233"/>
        <end position="455"/>
    </location>
</feature>
<keyword evidence="6 13" id="KW-0812">Transmembrane</keyword>
<comment type="subcellular location">
    <subcellularLocation>
        <location evidence="2">Membrane</location>
        <topology evidence="2">Multi-pass membrane protein</topology>
    </subcellularLocation>
</comment>
<dbReference type="InterPro" id="IPR003594">
    <property type="entry name" value="HATPase_dom"/>
</dbReference>
<keyword evidence="11" id="KW-0902">Two-component regulatory system</keyword>
<name>A0A2S7UV97_9GAMM</name>
<dbReference type="PROSITE" id="PS50109">
    <property type="entry name" value="HIS_KIN"/>
    <property type="match status" value="1"/>
</dbReference>
<proteinExistence type="predicted"/>
<dbReference type="CDD" id="cd00075">
    <property type="entry name" value="HATPase"/>
    <property type="match status" value="1"/>
</dbReference>
<evidence type="ECO:0000256" key="11">
    <source>
        <dbReference type="ARBA" id="ARBA00023012"/>
    </source>
</evidence>
<evidence type="ECO:0000259" key="14">
    <source>
        <dbReference type="PROSITE" id="PS50109"/>
    </source>
</evidence>
<dbReference type="Gene3D" id="3.30.565.10">
    <property type="entry name" value="Histidine kinase-like ATPase, C-terminal domain"/>
    <property type="match status" value="1"/>
</dbReference>
<dbReference type="Pfam" id="PF00512">
    <property type="entry name" value="HisKA"/>
    <property type="match status" value="1"/>
</dbReference>
<dbReference type="InterPro" id="IPR036890">
    <property type="entry name" value="HATPase_C_sf"/>
</dbReference>
<dbReference type="Pfam" id="PF02518">
    <property type="entry name" value="HATPase_c"/>
    <property type="match status" value="1"/>
</dbReference>
<dbReference type="RefSeq" id="WP_105052404.1">
    <property type="nucleotide sequence ID" value="NZ_BMYG01000002.1"/>
</dbReference>
<feature type="transmembrane region" description="Helical" evidence="13">
    <location>
        <begin position="149"/>
        <end position="172"/>
    </location>
</feature>
<dbReference type="Proteomes" id="UP000239007">
    <property type="component" value="Unassembled WGS sequence"/>
</dbReference>
<evidence type="ECO:0000256" key="6">
    <source>
        <dbReference type="ARBA" id="ARBA00022692"/>
    </source>
</evidence>
<dbReference type="SMART" id="SM00388">
    <property type="entry name" value="HisKA"/>
    <property type="match status" value="1"/>
</dbReference>
<dbReference type="GO" id="GO:0005886">
    <property type="term" value="C:plasma membrane"/>
    <property type="evidence" value="ECO:0007669"/>
    <property type="project" value="TreeGrafter"/>
</dbReference>
<dbReference type="EMBL" id="MSCH01000003">
    <property type="protein sequence ID" value="PQJ53904.1"/>
    <property type="molecule type" value="Genomic_DNA"/>
</dbReference>
<keyword evidence="7" id="KW-0547">Nucleotide-binding</keyword>
<evidence type="ECO:0000256" key="3">
    <source>
        <dbReference type="ARBA" id="ARBA00012438"/>
    </source>
</evidence>
<evidence type="ECO:0000256" key="2">
    <source>
        <dbReference type="ARBA" id="ARBA00004141"/>
    </source>
</evidence>
<keyword evidence="12 13" id="KW-0472">Membrane</keyword>
<dbReference type="SUPFAM" id="SSF55874">
    <property type="entry name" value="ATPase domain of HSP90 chaperone/DNA topoisomerase II/histidine kinase"/>
    <property type="match status" value="1"/>
</dbReference>
<evidence type="ECO:0000256" key="1">
    <source>
        <dbReference type="ARBA" id="ARBA00000085"/>
    </source>
</evidence>
<dbReference type="InterPro" id="IPR003661">
    <property type="entry name" value="HisK_dim/P_dom"/>
</dbReference>
<dbReference type="EC" id="2.7.13.3" evidence="3"/>
<dbReference type="SMART" id="SM00387">
    <property type="entry name" value="HATPase_c"/>
    <property type="match status" value="1"/>
</dbReference>
<evidence type="ECO:0000313" key="15">
    <source>
        <dbReference type="EMBL" id="PQJ53904.1"/>
    </source>
</evidence>
<dbReference type="InterPro" id="IPR004358">
    <property type="entry name" value="Sig_transdc_His_kin-like_C"/>
</dbReference>
<accession>A0A2S7UV97</accession>
<keyword evidence="5" id="KW-0808">Transferase</keyword>
<dbReference type="CDD" id="cd00082">
    <property type="entry name" value="HisKA"/>
    <property type="match status" value="1"/>
</dbReference>
<keyword evidence="10 13" id="KW-1133">Transmembrane helix</keyword>
<sequence>MSIQRQLLLLIISAVTLATFFAALHGYQDSSKQLDNVFDQELVSIAEFIASNSSDELSNASPAIETSNHKGAIVNHFVFQVFHQGQLINKSNNAPNEPIVADQQDNVAGGFSEQTFNDLRWRVYSLGGNGKRVLVAQPIEYRILSAESILFVTIKPIVFTIPIIAFLIFYIINKSLKPLVELSQQLKLKSSDDLTQLHVDNLPQELTPVVTRLNSLLVKLDNAFDRERQLTANAAHELRTPISVLAITSHNILQDFNQQVLEQSSLEELQSNVERMAHVIEQIIALYRYSSDNFKDTVKPVELDEVLKEVISNNYEALANKGQNISLLPSSKPQVILGETFALYTLFENLLKNAIKYSGNNSEIQFQITEQANGVNVSIEDNGVGVSDAELDKLFQPFYRAGLAKSKYKQSQVIKGSGLGLSIVKHITDLHHGEINCYHSALGGLGVKVYFPMNRFAKHEA</sequence>
<evidence type="ECO:0000256" key="13">
    <source>
        <dbReference type="SAM" id="Phobius"/>
    </source>
</evidence>
<dbReference type="AlphaFoldDB" id="A0A2S7UV97"/>
<evidence type="ECO:0000256" key="8">
    <source>
        <dbReference type="ARBA" id="ARBA00022777"/>
    </source>
</evidence>
<evidence type="ECO:0000313" key="16">
    <source>
        <dbReference type="Proteomes" id="UP000239007"/>
    </source>
</evidence>
<evidence type="ECO:0000256" key="7">
    <source>
        <dbReference type="ARBA" id="ARBA00022741"/>
    </source>
</evidence>
<dbReference type="InterPro" id="IPR036097">
    <property type="entry name" value="HisK_dim/P_sf"/>
</dbReference>
<dbReference type="GO" id="GO:0005524">
    <property type="term" value="F:ATP binding"/>
    <property type="evidence" value="ECO:0007669"/>
    <property type="project" value="UniProtKB-KW"/>
</dbReference>
<dbReference type="Gene3D" id="1.10.287.130">
    <property type="match status" value="1"/>
</dbReference>
<dbReference type="InterPro" id="IPR050428">
    <property type="entry name" value="TCS_sensor_his_kinase"/>
</dbReference>
<keyword evidence="4" id="KW-0597">Phosphoprotein</keyword>
<evidence type="ECO:0000256" key="5">
    <source>
        <dbReference type="ARBA" id="ARBA00022679"/>
    </source>
</evidence>
<comment type="caution">
    <text evidence="15">The sequence shown here is derived from an EMBL/GenBank/DDBJ whole genome shotgun (WGS) entry which is preliminary data.</text>
</comment>
<dbReference type="PRINTS" id="PR00344">
    <property type="entry name" value="BCTRLSENSOR"/>
</dbReference>
<evidence type="ECO:0000256" key="12">
    <source>
        <dbReference type="ARBA" id="ARBA00023136"/>
    </source>
</evidence>
<keyword evidence="8" id="KW-0418">Kinase</keyword>
<dbReference type="SUPFAM" id="SSF47384">
    <property type="entry name" value="Homodimeric domain of signal transducing histidine kinase"/>
    <property type="match status" value="1"/>
</dbReference>
<keyword evidence="9" id="KW-0067">ATP-binding</keyword>
<dbReference type="PANTHER" id="PTHR45436:SF14">
    <property type="entry name" value="SENSOR PROTEIN QSEC"/>
    <property type="match status" value="1"/>
</dbReference>
<evidence type="ECO:0000256" key="10">
    <source>
        <dbReference type="ARBA" id="ARBA00022989"/>
    </source>
</evidence>
<keyword evidence="16" id="KW-1185">Reference proteome</keyword>
<gene>
    <name evidence="15" type="ORF">BTO11_09680</name>
</gene>
<dbReference type="OrthoDB" id="9809766at2"/>
<evidence type="ECO:0000256" key="9">
    <source>
        <dbReference type="ARBA" id="ARBA00022840"/>
    </source>
</evidence>
<dbReference type="PANTHER" id="PTHR45436">
    <property type="entry name" value="SENSOR HISTIDINE KINASE YKOH"/>
    <property type="match status" value="1"/>
</dbReference>
<comment type="catalytic activity">
    <reaction evidence="1">
        <text>ATP + protein L-histidine = ADP + protein N-phospho-L-histidine.</text>
        <dbReference type="EC" id="2.7.13.3"/>
    </reaction>
</comment>
<dbReference type="InterPro" id="IPR005467">
    <property type="entry name" value="His_kinase_dom"/>
</dbReference>
<organism evidence="15 16">
    <name type="scientific">Psychrosphaera saromensis</name>
    <dbReference type="NCBI Taxonomy" id="716813"/>
    <lineage>
        <taxon>Bacteria</taxon>
        <taxon>Pseudomonadati</taxon>
        <taxon>Pseudomonadota</taxon>
        <taxon>Gammaproteobacteria</taxon>
        <taxon>Alteromonadales</taxon>
        <taxon>Pseudoalteromonadaceae</taxon>
        <taxon>Psychrosphaera</taxon>
    </lineage>
</organism>
<evidence type="ECO:0000256" key="4">
    <source>
        <dbReference type="ARBA" id="ARBA00022553"/>
    </source>
</evidence>
<protein>
    <recommendedName>
        <fullName evidence="3">histidine kinase</fullName>
        <ecNumber evidence="3">2.7.13.3</ecNumber>
    </recommendedName>
</protein>